<dbReference type="InterPro" id="IPR018709">
    <property type="entry name" value="CoA_activase_DUF2229"/>
</dbReference>
<organism evidence="1 2">
    <name type="scientific">Clostridium felsineum</name>
    <dbReference type="NCBI Taxonomy" id="36839"/>
    <lineage>
        <taxon>Bacteria</taxon>
        <taxon>Bacillati</taxon>
        <taxon>Bacillota</taxon>
        <taxon>Clostridia</taxon>
        <taxon>Eubacteriales</taxon>
        <taxon>Clostridiaceae</taxon>
        <taxon>Clostridium</taxon>
    </lineage>
</organism>
<reference evidence="1 2" key="1">
    <citation type="submission" date="2022-04" db="EMBL/GenBank/DDBJ databases">
        <title>Genome sequence of C. roseum typestrain.</title>
        <authorList>
            <person name="Poehlein A."/>
            <person name="Schoch T."/>
            <person name="Duerre P."/>
            <person name="Daniel R."/>
        </authorList>
    </citation>
    <scope>NUCLEOTIDE SEQUENCE [LARGE SCALE GENOMIC DNA]</scope>
    <source>
        <strain evidence="1 2">DSM 7320</strain>
    </source>
</reference>
<dbReference type="InterPro" id="IPR051805">
    <property type="entry name" value="Dehydratase_Activator_Redct"/>
</dbReference>
<dbReference type="RefSeq" id="WP_077833038.1">
    <property type="nucleotide sequence ID" value="NZ_CP096983.1"/>
</dbReference>
<protein>
    <submittedName>
        <fullName evidence="1">Uncharacterized protein</fullName>
    </submittedName>
</protein>
<evidence type="ECO:0000313" key="2">
    <source>
        <dbReference type="Proteomes" id="UP000190951"/>
    </source>
</evidence>
<dbReference type="PANTHER" id="PTHR32329:SF2">
    <property type="entry name" value="BIFUNCTIONAL PROTEIN [INCLUDES 2-HYDROXYACYL-COA DEHYDRATASE (N-TER) AND ITS ACTIVATOR DOMAIN (C_TERM)"/>
    <property type="match status" value="1"/>
</dbReference>
<dbReference type="AlphaFoldDB" id="A0A1S8LBS3"/>
<sequence length="305" mass="35121">MKIGFPKGLLYCDYSPFFSTFFTELGCSVVSSPDTNKTILDLGVKHCIDEACLPIKIFHGHVAYLKDQCDYIFIPRFMSISTNESICPKFCGLPEMIENNIKDLPKIISYPIYMDNEKNFMKFIKKCGHHFTMNSFKIQKAYLKAKNAQEDFISKKTTHKIHNIKVALAGHPYNLYDSYINLNLIKKLDKLNISVLTEKNIDESLINKQITHLFKKPFWTFARKSYGFSTFCAKNHLVDGIIYVSSFACGIDSVVLELIKKEVESFPILLLKIDEQTGEAGFNTRLEAFSDMLERRYNFNENNIS</sequence>
<accession>A0A1S8LBS3</accession>
<dbReference type="KEGG" id="crw:CROST_030670"/>
<dbReference type="Proteomes" id="UP000190951">
    <property type="component" value="Chromosome"/>
</dbReference>
<gene>
    <name evidence="1" type="ORF">CROST_030670</name>
</gene>
<proteinExistence type="predicted"/>
<dbReference type="Gene3D" id="3.40.50.11900">
    <property type="match status" value="1"/>
</dbReference>
<evidence type="ECO:0000313" key="1">
    <source>
        <dbReference type="EMBL" id="URZ12345.1"/>
    </source>
</evidence>
<dbReference type="Pfam" id="PF09989">
    <property type="entry name" value="DUF2229"/>
    <property type="match status" value="1"/>
</dbReference>
<keyword evidence="2" id="KW-1185">Reference proteome</keyword>
<name>A0A1S8LBS3_9CLOT</name>
<dbReference type="EMBL" id="CP096983">
    <property type="protein sequence ID" value="URZ12345.1"/>
    <property type="molecule type" value="Genomic_DNA"/>
</dbReference>
<dbReference type="PANTHER" id="PTHR32329">
    <property type="entry name" value="BIFUNCTIONAL PROTEIN [INCLUDES 2-HYDROXYACYL-COA DEHYDRATASE (N-TER) AND ITS ACTIVATOR DOMAIN (C_TERM)-RELATED"/>
    <property type="match status" value="1"/>
</dbReference>
<dbReference type="STRING" id="84029.CROST_12820"/>